<reference evidence="6" key="8">
    <citation type="submission" date="2020-05" db="EMBL/GenBank/DDBJ databases">
        <authorList>
            <person name="Brown S."/>
            <person name="Huntemann M."/>
            <person name="Clum A."/>
            <person name="Spunde A."/>
            <person name="Palaniappan K."/>
            <person name="Ritter S."/>
            <person name="Mikhailova N."/>
            <person name="Chen I.-M."/>
            <person name="Stamatis D."/>
            <person name="Reddy T."/>
            <person name="O'Malley R."/>
            <person name="Daum C."/>
            <person name="Shapiro N."/>
            <person name="Ivanova N."/>
            <person name="Kyrpides N."/>
            <person name="Woyke T."/>
        </authorList>
    </citation>
    <scope>NUCLEOTIDE SEQUENCE</scope>
    <source>
        <strain evidence="6">DJ080</strain>
    </source>
</reference>
<dbReference type="PROSITE" id="PS50846">
    <property type="entry name" value="HMA_2"/>
    <property type="match status" value="1"/>
</dbReference>
<evidence type="ECO:0000313" key="5">
    <source>
        <dbReference type="EMBL" id="NMF06898.1"/>
    </source>
</evidence>
<dbReference type="InterPro" id="IPR036163">
    <property type="entry name" value="HMA_dom_sf"/>
</dbReference>
<reference evidence="3" key="10">
    <citation type="journal article" date="2022" name="Nat. Biotechnol.">
        <title>Carbon-negative production of acetone and isopropanol by gas fermentation at industrial pilot scale.</title>
        <authorList>
            <person name="Liew F.E."/>
            <person name="Nogle R."/>
            <person name="Abdalla T."/>
            <person name="Rasor B.J."/>
            <person name="Canter C."/>
            <person name="Jensen R.O."/>
            <person name="Wang L."/>
            <person name="Strutz J."/>
            <person name="Chirania P."/>
            <person name="De Tissera S."/>
            <person name="Mueller A.P."/>
            <person name="Ruan Z."/>
            <person name="Gao A."/>
            <person name="Tran L."/>
            <person name="Engle N.L."/>
            <person name="Bromley J.C."/>
            <person name="Daniell J."/>
            <person name="Conrado R."/>
            <person name="Tschaplinski T.J."/>
            <person name="Giannone R.J."/>
            <person name="Hettich R.L."/>
            <person name="Karim A.S."/>
            <person name="Simpson S.D."/>
            <person name="Brown S.D."/>
            <person name="Leang C."/>
            <person name="Jewett M.C."/>
            <person name="Kopke M."/>
        </authorList>
    </citation>
    <scope>NUCLEOTIDE SEQUENCE</scope>
    <source>
        <strain evidence="3">DJ015</strain>
        <strain evidence="6">DJ080</strain>
    </source>
</reference>
<dbReference type="EMBL" id="JABAGD010000043">
    <property type="protein sequence ID" value="NMF06898.1"/>
    <property type="molecule type" value="Genomic_DNA"/>
</dbReference>
<dbReference type="InterPro" id="IPR006121">
    <property type="entry name" value="HMA_dom"/>
</dbReference>
<dbReference type="KEGG" id="cbei:LF65_00151"/>
<reference evidence="4" key="9">
    <citation type="submission" date="2020-11" db="EMBL/GenBank/DDBJ databases">
        <authorList>
            <person name="Thieme N."/>
            <person name="Liebl W."/>
            <person name="Zverlov V."/>
        </authorList>
    </citation>
    <scope>NUCLEOTIDE SEQUENCE</scope>
    <source>
        <strain evidence="4">NT08</strain>
    </source>
</reference>
<reference evidence="10" key="1">
    <citation type="submission" date="2014-12" db="EMBL/GenBank/DDBJ databases">
        <title>Genome sequence of Clostridium beijerinckii strain 59B.</title>
        <authorList>
            <person name="Little G.T."/>
            <person name="Minton N.P."/>
        </authorList>
    </citation>
    <scope>NUCLEOTIDE SEQUENCE [LARGE SCALE GENOMIC DNA]</scope>
    <source>
        <strain evidence="10">59B</strain>
    </source>
</reference>
<name>A0A0B5QEY7_CLOBE</name>
<reference evidence="7" key="7">
    <citation type="submission" date="2020-05" db="EMBL/GenBank/DDBJ databases">
        <title>Genomic insights into acetone-butanol-ethanol (ABE) fermentation by sequencing solventogenic clostridia strains.</title>
        <authorList>
            <person name="Brown S."/>
        </authorList>
    </citation>
    <scope>NUCLEOTIDE SEQUENCE</scope>
    <source>
        <strain evidence="7">DJ126</strain>
    </source>
</reference>
<dbReference type="GO" id="GO:0046872">
    <property type="term" value="F:metal ion binding"/>
    <property type="evidence" value="ECO:0007669"/>
    <property type="project" value="InterPro"/>
</dbReference>
<dbReference type="Proteomes" id="UP000031866">
    <property type="component" value="Chromosome"/>
</dbReference>
<dbReference type="EMBL" id="LZZI01000113">
    <property type="protein sequence ID" value="OOM57447.1"/>
    <property type="molecule type" value="Genomic_DNA"/>
</dbReference>
<dbReference type="SUPFAM" id="SSF55008">
    <property type="entry name" value="HMA, heavy metal-associated domain"/>
    <property type="match status" value="1"/>
</dbReference>
<evidence type="ECO:0000313" key="3">
    <source>
        <dbReference type="EMBL" id="MBC2476982.1"/>
    </source>
</evidence>
<evidence type="ECO:0000313" key="11">
    <source>
        <dbReference type="Proteomes" id="UP000190959"/>
    </source>
</evidence>
<organism evidence="2 10">
    <name type="scientific">Clostridium beijerinckii</name>
    <name type="common">Clostridium MP</name>
    <dbReference type="NCBI Taxonomy" id="1520"/>
    <lineage>
        <taxon>Bacteria</taxon>
        <taxon>Bacillati</taxon>
        <taxon>Bacillota</taxon>
        <taxon>Clostridia</taxon>
        <taxon>Eubacteriales</taxon>
        <taxon>Clostridiaceae</taxon>
        <taxon>Clostridium</taxon>
    </lineage>
</organism>
<dbReference type="AlphaFoldDB" id="A0A0B5QEY7"/>
<reference evidence="2" key="2">
    <citation type="submission" date="2016-02" db="EMBL/GenBank/DDBJ databases">
        <title>Genome sequence of Clostridium beijerinckii strain 59B.</title>
        <authorList>
            <person name="Little G.T."/>
            <person name="Minton N.P."/>
        </authorList>
    </citation>
    <scope>NUCLEOTIDE SEQUENCE</scope>
    <source>
        <strain evidence="2">NCIMB 14988</strain>
    </source>
</reference>
<dbReference type="Proteomes" id="UP000190959">
    <property type="component" value="Unassembled WGS sequence"/>
</dbReference>
<dbReference type="Proteomes" id="UP000587880">
    <property type="component" value="Unassembled WGS sequence"/>
</dbReference>
<dbReference type="OMA" id="NEGVIAC"/>
<reference evidence="5 13" key="5">
    <citation type="submission" date="2020-04" db="EMBL/GenBank/DDBJ databases">
        <authorList>
            <person name="Hitch T.C.A."/>
            <person name="Wylensek D."/>
            <person name="Clavel T."/>
        </authorList>
    </citation>
    <scope>NUCLEOTIDE SEQUENCE [LARGE SCALE GENOMIC DNA]</scope>
    <source>
        <strain evidence="5 13">WB01_NA02</strain>
    </source>
</reference>
<reference evidence="8 12" key="3">
    <citation type="submission" date="2016-05" db="EMBL/GenBank/DDBJ databases">
        <title>Microbial solvent formation.</title>
        <authorList>
            <person name="Poehlein A."/>
            <person name="Montoya Solano J.D."/>
            <person name="Flitsch S."/>
            <person name="Krabben P."/>
            <person name="Duerre P."/>
            <person name="Daniel R."/>
        </authorList>
    </citation>
    <scope>NUCLEOTIDE SEQUENCE [LARGE SCALE GENOMIC DNA]</scope>
    <source>
        <strain evidence="8 12">DSM 53</strain>
    </source>
</reference>
<proteinExistence type="predicted"/>
<dbReference type="Proteomes" id="UP000190973">
    <property type="component" value="Unassembled WGS sequence"/>
</dbReference>
<dbReference type="Gene3D" id="3.30.70.100">
    <property type="match status" value="1"/>
</dbReference>
<dbReference type="Proteomes" id="UP001193748">
    <property type="component" value="Unassembled WGS sequence"/>
</dbReference>
<dbReference type="EMBL" id="JABSWW010000001">
    <property type="protein sequence ID" value="NRT90437.1"/>
    <property type="molecule type" value="Genomic_DNA"/>
</dbReference>
<reference evidence="9 11" key="4">
    <citation type="submission" date="2017-02" db="EMBL/GenBank/DDBJ databases">
        <title>Genome sequence of Clostridium beijerinckii Br21.</title>
        <authorList>
            <person name="Fonseca B.C."/>
            <person name="Guazzaroni M.E."/>
            <person name="Riano-Pachon D.M."/>
            <person name="Reginatto V."/>
        </authorList>
    </citation>
    <scope>NUCLEOTIDE SEQUENCE [LARGE SCALE GENOMIC DNA]</scope>
    <source>
        <strain evidence="9 11">Br21</strain>
    </source>
</reference>
<dbReference type="Proteomes" id="UP000631418">
    <property type="component" value="Unassembled WGS sequence"/>
</dbReference>
<dbReference type="Proteomes" id="UP001194098">
    <property type="component" value="Unassembled WGS sequence"/>
</dbReference>
<evidence type="ECO:0000313" key="12">
    <source>
        <dbReference type="Proteomes" id="UP000190973"/>
    </source>
</evidence>
<evidence type="ECO:0000313" key="13">
    <source>
        <dbReference type="Proteomes" id="UP000587880"/>
    </source>
</evidence>
<evidence type="ECO:0000313" key="9">
    <source>
        <dbReference type="EMBL" id="OOP71416.1"/>
    </source>
</evidence>
<dbReference type="EMBL" id="MWMH01000008">
    <property type="protein sequence ID" value="OOP71416.1"/>
    <property type="molecule type" value="Genomic_DNA"/>
</dbReference>
<protein>
    <submittedName>
        <fullName evidence="4">Cation transporter</fullName>
    </submittedName>
    <submittedName>
        <fullName evidence="6">Copper chaperone CopZ</fullName>
    </submittedName>
    <submittedName>
        <fullName evidence="2">Ferredoxin</fullName>
    </submittedName>
</protein>
<dbReference type="OrthoDB" id="1932203at2"/>
<evidence type="ECO:0000259" key="1">
    <source>
        <dbReference type="PROSITE" id="PS50846"/>
    </source>
</evidence>
<evidence type="ECO:0000313" key="4">
    <source>
        <dbReference type="EMBL" id="MBF7808015.1"/>
    </source>
</evidence>
<dbReference type="STRING" id="1520.LF65_00151"/>
<accession>A0A0B5QEY7</accession>
<dbReference type="EMBL" id="JABAGV010000070">
    <property type="protein sequence ID" value="MBC2476982.1"/>
    <property type="molecule type" value="Genomic_DNA"/>
</dbReference>
<dbReference type="EMBL" id="CP010086">
    <property type="protein sequence ID" value="AJG96831.1"/>
    <property type="molecule type" value="Genomic_DNA"/>
</dbReference>
<dbReference type="EMBL" id="JADOEF010000001">
    <property type="protein sequence ID" value="MBF7808015.1"/>
    <property type="molecule type" value="Genomic_DNA"/>
</dbReference>
<evidence type="ECO:0000313" key="10">
    <source>
        <dbReference type="Proteomes" id="UP000031866"/>
    </source>
</evidence>
<reference evidence="3" key="6">
    <citation type="submission" date="2020-04" db="EMBL/GenBank/DDBJ databases">
        <authorList>
            <person name="Brown S."/>
        </authorList>
    </citation>
    <scope>NUCLEOTIDE SEQUENCE</scope>
    <source>
        <strain evidence="3">DJ015</strain>
    </source>
</reference>
<evidence type="ECO:0000313" key="2">
    <source>
        <dbReference type="EMBL" id="AJG96831.1"/>
    </source>
</evidence>
<sequence length="67" mass="7542">MKSVIKICNMESNDDAKIIQDTVVKNSGVIATEISLAKREITVIYNDIFLKLERIINSIEDLGYVVL</sequence>
<dbReference type="Proteomes" id="UP000821656">
    <property type="component" value="Unassembled WGS sequence"/>
</dbReference>
<evidence type="ECO:0000313" key="8">
    <source>
        <dbReference type="EMBL" id="OOM57447.1"/>
    </source>
</evidence>
<dbReference type="EMBL" id="JABSXK010000001">
    <property type="protein sequence ID" value="NRV08890.1"/>
    <property type="molecule type" value="Genomic_DNA"/>
</dbReference>
<dbReference type="RefSeq" id="WP_011967481.1">
    <property type="nucleotide sequence ID" value="NZ_CP010086.2"/>
</dbReference>
<evidence type="ECO:0000313" key="7">
    <source>
        <dbReference type="EMBL" id="NRV08890.1"/>
    </source>
</evidence>
<gene>
    <name evidence="6" type="ORF">B0H41_004116</name>
    <name evidence="9" type="ORF">CBEIBR21_20285</name>
    <name evidence="8" type="ORF">CLBCK_41900</name>
    <name evidence="7" type="ORF">DFH45_001853</name>
    <name evidence="5" type="ORF">HF849_19560</name>
    <name evidence="3" type="ORF">HGI39_20195</name>
    <name evidence="4" type="ORF">IS491_04740</name>
    <name evidence="2" type="ORF">LF65_00151</name>
</gene>
<evidence type="ECO:0000313" key="6">
    <source>
        <dbReference type="EMBL" id="NRT90437.1"/>
    </source>
</evidence>
<feature type="domain" description="HMA" evidence="1">
    <location>
        <begin position="1"/>
        <end position="67"/>
    </location>
</feature>